<protein>
    <submittedName>
        <fullName evidence="1">Uncharacterized protein</fullName>
    </submittedName>
</protein>
<evidence type="ECO:0000313" key="1">
    <source>
        <dbReference type="EMBL" id="KAG9219879.1"/>
    </source>
</evidence>
<evidence type="ECO:0000313" key="2">
    <source>
        <dbReference type="Proteomes" id="UP000824881"/>
    </source>
</evidence>
<sequence>MDTLWSDFWATAVLLPLTFLLSMLFNVRRTEDSSYGLWSALLLQLCGNRLDIFVLCPQYRLYVPRHPNNQPADADTSMITTSDGQARGVIVDHSLILPEIQPVHWGNLFKYLTHLFQSPQPSFSEFDVRTINATVPVIVEQKRPPSRHPKDILSYYEQLGKLLRAAADQATDQAVCLFSMLNYGHQQEVILIAATGAWWQFRLSRRGDTGDPFIYEDYALKCMLTEMEEEKEDVEDAHDANDLMHPAVAMLLARWPLPSEEINIQDKHQIEAGRLYRLREKARQVDKDDSAARADRYARRNSAKEKETATKFGMKIGDRWKKFVKDVGQGPYSPEDIDMCVKLQREMDAGSDLPFCHKFEGWLDPHGNGLTQWTGPMRLGSPISNKYMVFIKAYLDRLAEEEESRRRRV</sequence>
<name>A0ACB7IQT8_PLECO</name>
<dbReference type="EMBL" id="WQMT02000008">
    <property type="protein sequence ID" value="KAG9219879.1"/>
    <property type="molecule type" value="Genomic_DNA"/>
</dbReference>
<reference evidence="1 2" key="1">
    <citation type="journal article" date="2021" name="Appl. Environ. Microbiol.">
        <title>Genetic linkage and physical mapping for an oyster mushroom Pleurotus cornucopiae and QTL analysis for the trait cap color.</title>
        <authorList>
            <person name="Zhang Y."/>
            <person name="Gao W."/>
            <person name="Sonnenberg A."/>
            <person name="Chen Q."/>
            <person name="Zhang J."/>
            <person name="Huang C."/>
        </authorList>
    </citation>
    <scope>NUCLEOTIDE SEQUENCE [LARGE SCALE GENOMIC DNA]</scope>
    <source>
        <strain evidence="1">CCMSSC00406</strain>
    </source>
</reference>
<keyword evidence="2" id="KW-1185">Reference proteome</keyword>
<accession>A0ACB7IQT8</accession>
<proteinExistence type="predicted"/>
<dbReference type="Proteomes" id="UP000824881">
    <property type="component" value="Unassembled WGS sequence"/>
</dbReference>
<organism evidence="1 2">
    <name type="scientific">Pleurotus cornucopiae</name>
    <name type="common">Cornucopia mushroom</name>
    <dbReference type="NCBI Taxonomy" id="5321"/>
    <lineage>
        <taxon>Eukaryota</taxon>
        <taxon>Fungi</taxon>
        <taxon>Dikarya</taxon>
        <taxon>Basidiomycota</taxon>
        <taxon>Agaricomycotina</taxon>
        <taxon>Agaricomycetes</taxon>
        <taxon>Agaricomycetidae</taxon>
        <taxon>Agaricales</taxon>
        <taxon>Pleurotineae</taxon>
        <taxon>Pleurotaceae</taxon>
        <taxon>Pleurotus</taxon>
    </lineage>
</organism>
<gene>
    <name evidence="1" type="ORF">CCMSSC00406_0009626</name>
</gene>
<comment type="caution">
    <text evidence="1">The sequence shown here is derived from an EMBL/GenBank/DDBJ whole genome shotgun (WGS) entry which is preliminary data.</text>
</comment>